<feature type="coiled-coil region" evidence="4">
    <location>
        <begin position="234"/>
        <end position="265"/>
    </location>
</feature>
<evidence type="ECO:0000256" key="1">
    <source>
        <dbReference type="ARBA" id="ARBA00022723"/>
    </source>
</evidence>
<dbReference type="InterPro" id="IPR011011">
    <property type="entry name" value="Znf_FYVE_PHD"/>
</dbReference>
<dbReference type="CDD" id="cd22343">
    <property type="entry name" value="PDDEXK_lambda_exonuclease-like"/>
    <property type="match status" value="1"/>
</dbReference>
<keyword evidence="3" id="KW-0862">Zinc</keyword>
<dbReference type="GO" id="GO:0006281">
    <property type="term" value="P:DNA repair"/>
    <property type="evidence" value="ECO:0007669"/>
    <property type="project" value="UniProtKB-ARBA"/>
</dbReference>
<dbReference type="InterPro" id="IPR011604">
    <property type="entry name" value="PDDEXK-like_dom_sf"/>
</dbReference>
<dbReference type="PANTHER" id="PTHR47526:SF4">
    <property type="entry name" value="SWIM-TYPE DOMAIN-CONTAINING PROTEIN"/>
    <property type="match status" value="1"/>
</dbReference>
<sequence>MGSPLGPLMANVFLCSIEEQLDRNNKLPSFYKRLILANGEKGNDMEGQHQSPFELVSTNISAVLNDVINKLQSRDYIVNIDFARYKIDWLGALLLRDWSQYGIEWEGPLPQGDSNEELVVPDIANPLSDRDFQDLLEHVNPLDHDEGKFLTSYFVRWIFPPLRSGTLLWENRHMPPPTVLERTFQKRLMNKLTFFDISKCGIKPAILSLIAPHNAAFVPETRSLPKPLTELFKNENLENDFQELLQKSKSAFEELTLSAEEAENIEESTRGQSNSKVWFEQRAGRVTASKFKAACSTNPEKPSKSLMKTICYPSSHGFSNAATKWGISNESKAREAYEFSIANHHLYLSVADCGLHANQKWAFSGASPDGLVYCECCGKGLCEIKCPYKYKNTTPEYGDFVVWTEWDLFIQRVLPDTKFWNRVLPKVILFYKKGVLPELLGRWFTCSNAPPQPTASPVTDSDEDGVWCYCKQFLEESQLIGCDKPEWEIQWFHMSCVGLRTEPEEEWICPSCEP</sequence>
<proteinExistence type="predicted"/>
<organism evidence="6 7">
    <name type="scientific">Stylophora pistillata</name>
    <name type="common">Smooth cauliflower coral</name>
    <dbReference type="NCBI Taxonomy" id="50429"/>
    <lineage>
        <taxon>Eukaryota</taxon>
        <taxon>Metazoa</taxon>
        <taxon>Cnidaria</taxon>
        <taxon>Anthozoa</taxon>
        <taxon>Hexacorallia</taxon>
        <taxon>Scleractinia</taxon>
        <taxon>Astrocoeniina</taxon>
        <taxon>Pocilloporidae</taxon>
        <taxon>Stylophora</taxon>
    </lineage>
</organism>
<keyword evidence="7" id="KW-1185">Reference proteome</keyword>
<dbReference type="Gene3D" id="3.90.320.10">
    <property type="match status" value="1"/>
</dbReference>
<evidence type="ECO:0000313" key="6">
    <source>
        <dbReference type="EMBL" id="PFX23882.1"/>
    </source>
</evidence>
<dbReference type="PANTHER" id="PTHR47526">
    <property type="entry name" value="ATP-DEPENDENT DNA HELICASE"/>
    <property type="match status" value="1"/>
</dbReference>
<dbReference type="InterPro" id="IPR001965">
    <property type="entry name" value="Znf_PHD"/>
</dbReference>
<dbReference type="SMART" id="SM00249">
    <property type="entry name" value="PHD"/>
    <property type="match status" value="1"/>
</dbReference>
<evidence type="ECO:0000313" key="7">
    <source>
        <dbReference type="Proteomes" id="UP000225706"/>
    </source>
</evidence>
<dbReference type="InterPro" id="IPR019080">
    <property type="entry name" value="YqaJ_viral_recombinase"/>
</dbReference>
<dbReference type="Gene3D" id="3.30.40.10">
    <property type="entry name" value="Zinc/RING finger domain, C3HC4 (zinc finger)"/>
    <property type="match status" value="1"/>
</dbReference>
<dbReference type="InterPro" id="IPR013083">
    <property type="entry name" value="Znf_RING/FYVE/PHD"/>
</dbReference>
<feature type="domain" description="Zinc finger PHD-type" evidence="5">
    <location>
        <begin position="467"/>
        <end position="513"/>
    </location>
</feature>
<name>A0A2B4S5T3_STYPI</name>
<keyword evidence="1" id="KW-0479">Metal-binding</keyword>
<keyword evidence="2" id="KW-0863">Zinc-finger</keyword>
<reference evidence="7" key="1">
    <citation type="journal article" date="2017" name="bioRxiv">
        <title>Comparative analysis of the genomes of Stylophora pistillata and Acropora digitifera provides evidence for extensive differences between species of corals.</title>
        <authorList>
            <person name="Voolstra C.R."/>
            <person name="Li Y."/>
            <person name="Liew Y.J."/>
            <person name="Baumgarten S."/>
            <person name="Zoccola D."/>
            <person name="Flot J.-F."/>
            <person name="Tambutte S."/>
            <person name="Allemand D."/>
            <person name="Aranda M."/>
        </authorList>
    </citation>
    <scope>NUCLEOTIDE SEQUENCE [LARGE SCALE GENOMIC DNA]</scope>
</reference>
<evidence type="ECO:0000259" key="5">
    <source>
        <dbReference type="SMART" id="SM00249"/>
    </source>
</evidence>
<protein>
    <submittedName>
        <fullName evidence="6">Inhibitor of growth protein 4</fullName>
    </submittedName>
</protein>
<dbReference type="GO" id="GO:0008270">
    <property type="term" value="F:zinc ion binding"/>
    <property type="evidence" value="ECO:0007669"/>
    <property type="project" value="UniProtKB-KW"/>
</dbReference>
<accession>A0A2B4S5T3</accession>
<evidence type="ECO:0000256" key="4">
    <source>
        <dbReference type="SAM" id="Coils"/>
    </source>
</evidence>
<dbReference type="SUPFAM" id="SSF57903">
    <property type="entry name" value="FYVE/PHD zinc finger"/>
    <property type="match status" value="1"/>
</dbReference>
<evidence type="ECO:0000256" key="2">
    <source>
        <dbReference type="ARBA" id="ARBA00022771"/>
    </source>
</evidence>
<dbReference type="AlphaFoldDB" id="A0A2B4S5T3"/>
<dbReference type="Proteomes" id="UP000225706">
    <property type="component" value="Unassembled WGS sequence"/>
</dbReference>
<dbReference type="OrthoDB" id="5984047at2759"/>
<keyword evidence="4" id="KW-0175">Coiled coil</keyword>
<dbReference type="SUPFAM" id="SSF52980">
    <property type="entry name" value="Restriction endonuclease-like"/>
    <property type="match status" value="1"/>
</dbReference>
<comment type="caution">
    <text evidence="6">The sequence shown here is derived from an EMBL/GenBank/DDBJ whole genome shotgun (WGS) entry which is preliminary data.</text>
</comment>
<evidence type="ECO:0000256" key="3">
    <source>
        <dbReference type="ARBA" id="ARBA00022833"/>
    </source>
</evidence>
<dbReference type="InterPro" id="IPR011335">
    <property type="entry name" value="Restrct_endonuc-II-like"/>
</dbReference>
<gene>
    <name evidence="6" type="primary">ING4</name>
    <name evidence="6" type="ORF">AWC38_SpisGene11530</name>
</gene>
<dbReference type="Pfam" id="PF09588">
    <property type="entry name" value="YqaJ"/>
    <property type="match status" value="1"/>
</dbReference>
<dbReference type="EMBL" id="LSMT01000193">
    <property type="protein sequence ID" value="PFX23882.1"/>
    <property type="molecule type" value="Genomic_DNA"/>
</dbReference>